<evidence type="ECO:0000313" key="2">
    <source>
        <dbReference type="EMBL" id="QRO77851.1"/>
    </source>
</evidence>
<dbReference type="AlphaFoldDB" id="A0A892I8Q9"/>
<dbReference type="Gene3D" id="3.40.50.1240">
    <property type="entry name" value="Phosphoglycerate mutase-like"/>
    <property type="match status" value="1"/>
</dbReference>
<keyword evidence="3" id="KW-1185">Reference proteome</keyword>
<gene>
    <name evidence="2" type="primary">cobC</name>
    <name evidence="2" type="ORF">I6K02_02750</name>
</gene>
<dbReference type="RefSeq" id="WP_035971879.1">
    <property type="nucleotide sequence ID" value="NZ_CABVPR010000012.1"/>
</dbReference>
<proteinExistence type="predicted"/>
<dbReference type="SMART" id="SM00855">
    <property type="entry name" value="PGAM"/>
    <property type="match status" value="1"/>
</dbReference>
<dbReference type="GO" id="GO:0043755">
    <property type="term" value="F:alpha-ribazole phosphatase activity"/>
    <property type="evidence" value="ECO:0007669"/>
    <property type="project" value="UniProtKB-UniRule"/>
</dbReference>
<evidence type="ECO:0000256" key="1">
    <source>
        <dbReference type="NCBIfam" id="TIGR03162"/>
    </source>
</evidence>
<dbReference type="CDD" id="cd07067">
    <property type="entry name" value="HP_PGM_like"/>
    <property type="match status" value="1"/>
</dbReference>
<sequence>MDIVLIRHPAVAVEPGVCYGSSDVPLAAPVDASVQAVRTHIAELGAPLPALLWTSPLTRCAAIAERLAQAFDVPLQRNVDWQEMDFGTWEMRRWDDIGRAALDAWAADLMNARAHGGESVACFAARVARMVDAVAQVGAPQWALTHAGTIRAFASCALQVPLDTLLSRPVPPGGAVWLRSRGGAGRAWDVVHWDD</sequence>
<name>A0A892I8Q9_9BURK</name>
<dbReference type="InterPro" id="IPR013078">
    <property type="entry name" value="His_Pase_superF_clade-1"/>
</dbReference>
<dbReference type="GeneID" id="93128708"/>
<dbReference type="NCBIfam" id="TIGR03162">
    <property type="entry name" value="ribazole_cobC"/>
    <property type="match status" value="1"/>
</dbReference>
<dbReference type="EC" id="3.1.3.73" evidence="1"/>
<dbReference type="SUPFAM" id="SSF53254">
    <property type="entry name" value="Phosphoglycerate mutase-like"/>
    <property type="match status" value="1"/>
</dbReference>
<reference evidence="2 3" key="1">
    <citation type="submission" date="2021-02" db="EMBL/GenBank/DDBJ databases">
        <title>FDA dAtabase for Regulatory Grade micrObial Sequences (FDA-ARGOS): Supporting development and validation of Infectious Disease Dx tests.</title>
        <authorList>
            <person name="Minogue T."/>
            <person name="Wolcott M."/>
            <person name="Wasieloski L."/>
            <person name="Aguilar W."/>
            <person name="Moore D."/>
            <person name="Jaissle J."/>
            <person name="Tallon L."/>
            <person name="Sadzewicz L."/>
            <person name="Zhao X."/>
            <person name="Boylan J."/>
            <person name="Ott S."/>
            <person name="Bowen H."/>
            <person name="Vavikolanu K."/>
            <person name="Mehta A."/>
            <person name="Aluvathingal J."/>
            <person name="Nadendla S."/>
            <person name="Yan Y."/>
            <person name="Sichtig H."/>
        </authorList>
    </citation>
    <scope>NUCLEOTIDE SEQUENCE [LARGE SCALE GENOMIC DNA]</scope>
    <source>
        <strain evidence="2 3">FDAARGOS_1272</strain>
    </source>
</reference>
<dbReference type="Proteomes" id="UP000625568">
    <property type="component" value="Chromosome 1"/>
</dbReference>
<dbReference type="EMBL" id="CP069482">
    <property type="protein sequence ID" value="QRO77851.1"/>
    <property type="molecule type" value="Genomic_DNA"/>
</dbReference>
<dbReference type="GO" id="GO:0009236">
    <property type="term" value="P:cobalamin biosynthetic process"/>
    <property type="evidence" value="ECO:0007669"/>
    <property type="project" value="UniProtKB-UniRule"/>
</dbReference>
<accession>A0A892I8Q9</accession>
<evidence type="ECO:0000313" key="3">
    <source>
        <dbReference type="Proteomes" id="UP000625568"/>
    </source>
</evidence>
<organism evidence="2 3">
    <name type="scientific">Burkholderia dolosa</name>
    <dbReference type="NCBI Taxonomy" id="152500"/>
    <lineage>
        <taxon>Bacteria</taxon>
        <taxon>Pseudomonadati</taxon>
        <taxon>Pseudomonadota</taxon>
        <taxon>Betaproteobacteria</taxon>
        <taxon>Burkholderiales</taxon>
        <taxon>Burkholderiaceae</taxon>
        <taxon>Burkholderia</taxon>
        <taxon>Burkholderia cepacia complex</taxon>
    </lineage>
</organism>
<dbReference type="InterPro" id="IPR017578">
    <property type="entry name" value="Ribazole_CobC"/>
</dbReference>
<dbReference type="InterPro" id="IPR029033">
    <property type="entry name" value="His_PPase_superfam"/>
</dbReference>
<dbReference type="Pfam" id="PF00300">
    <property type="entry name" value="His_Phos_1"/>
    <property type="match status" value="1"/>
</dbReference>
<protein>
    <recommendedName>
        <fullName evidence="1">Alpha-ribazole phosphatase</fullName>
        <ecNumber evidence="1">3.1.3.73</ecNumber>
    </recommendedName>
</protein>